<sequence>MEYTISNNVEVVPDGSAGPHNALKPGWNLADWSLWAGHFQNGDDLEALASSSFGSSDWLWDGADTALFSKQTRMLLAIALKVPDVVQLAGRNFQAVVCTKYQGQLLLHTAHNFSLARCQSSIYNSVDDELFLVNVKKADSFEYDFSLQIFENVCILFNNHAHVGWMLQQASSYLISGAGPHQSRYATSASKKSALRRYLGYFNEEAANRMEEEDPAIKEELMAFLAELDQKHDPQFASISEGIANLLDGYFGIEPVRPTEPVA</sequence>
<accession>A0ABP7TJR5</accession>
<dbReference type="Proteomes" id="UP001501469">
    <property type="component" value="Unassembled WGS sequence"/>
</dbReference>
<dbReference type="EMBL" id="BAABDK010000010">
    <property type="protein sequence ID" value="GAA4027322.1"/>
    <property type="molecule type" value="Genomic_DNA"/>
</dbReference>
<comment type="caution">
    <text evidence="1">The sequence shown here is derived from an EMBL/GenBank/DDBJ whole genome shotgun (WGS) entry which is preliminary data.</text>
</comment>
<gene>
    <name evidence="1" type="ORF">GCM10022409_09100</name>
</gene>
<organism evidence="1 2">
    <name type="scientific">Hymenobacter glaciei</name>
    <dbReference type="NCBI Taxonomy" id="877209"/>
    <lineage>
        <taxon>Bacteria</taxon>
        <taxon>Pseudomonadati</taxon>
        <taxon>Bacteroidota</taxon>
        <taxon>Cytophagia</taxon>
        <taxon>Cytophagales</taxon>
        <taxon>Hymenobacteraceae</taxon>
        <taxon>Hymenobacter</taxon>
    </lineage>
</organism>
<reference evidence="2" key="1">
    <citation type="journal article" date="2019" name="Int. J. Syst. Evol. Microbiol.">
        <title>The Global Catalogue of Microorganisms (GCM) 10K type strain sequencing project: providing services to taxonomists for standard genome sequencing and annotation.</title>
        <authorList>
            <consortium name="The Broad Institute Genomics Platform"/>
            <consortium name="The Broad Institute Genome Sequencing Center for Infectious Disease"/>
            <person name="Wu L."/>
            <person name="Ma J."/>
        </authorList>
    </citation>
    <scope>NUCLEOTIDE SEQUENCE [LARGE SCALE GENOMIC DNA]</scope>
    <source>
        <strain evidence="2">JCM 17225</strain>
    </source>
</reference>
<dbReference type="RefSeq" id="WP_345050845.1">
    <property type="nucleotide sequence ID" value="NZ_BAABDK010000010.1"/>
</dbReference>
<name>A0ABP7TJR5_9BACT</name>
<proteinExistence type="predicted"/>
<evidence type="ECO:0000313" key="2">
    <source>
        <dbReference type="Proteomes" id="UP001501469"/>
    </source>
</evidence>
<protein>
    <submittedName>
        <fullName evidence="1">Uncharacterized protein</fullName>
    </submittedName>
</protein>
<evidence type="ECO:0000313" key="1">
    <source>
        <dbReference type="EMBL" id="GAA4027322.1"/>
    </source>
</evidence>
<keyword evidence="2" id="KW-1185">Reference proteome</keyword>